<feature type="region of interest" description="Disordered" evidence="9">
    <location>
        <begin position="1261"/>
        <end position="1280"/>
    </location>
</feature>
<feature type="compositionally biased region" description="Basic and acidic residues" evidence="9">
    <location>
        <begin position="1854"/>
        <end position="1876"/>
    </location>
</feature>
<dbReference type="InterPro" id="IPR036939">
    <property type="entry name" value="Cu2_ascorb_mOase_N_sf"/>
</dbReference>
<dbReference type="GO" id="GO:0042420">
    <property type="term" value="P:dopamine catabolic process"/>
    <property type="evidence" value="ECO:0007669"/>
    <property type="project" value="TreeGrafter"/>
</dbReference>
<feature type="signal peptide" evidence="10">
    <location>
        <begin position="1"/>
        <end position="18"/>
    </location>
</feature>
<feature type="region of interest" description="Disordered" evidence="9">
    <location>
        <begin position="203"/>
        <end position="249"/>
    </location>
</feature>
<evidence type="ECO:0000256" key="7">
    <source>
        <dbReference type="ARBA" id="ARBA00023157"/>
    </source>
</evidence>
<comment type="cofactor">
    <cofactor evidence="1">
        <name>Cu(2+)</name>
        <dbReference type="ChEBI" id="CHEBI:29036"/>
    </cofactor>
</comment>
<dbReference type="EMBL" id="JACSDZ010000010">
    <property type="protein sequence ID" value="KAF7393470.1"/>
    <property type="molecule type" value="Genomic_DNA"/>
</dbReference>
<evidence type="ECO:0000259" key="11">
    <source>
        <dbReference type="PROSITE" id="PS50836"/>
    </source>
</evidence>
<dbReference type="GO" id="GO:0004500">
    <property type="term" value="F:dopamine beta-monooxygenase activity"/>
    <property type="evidence" value="ECO:0007669"/>
    <property type="project" value="InterPro"/>
</dbReference>
<feature type="region of interest" description="Disordered" evidence="9">
    <location>
        <begin position="1670"/>
        <end position="1755"/>
    </location>
</feature>
<keyword evidence="3" id="KW-0479">Metal-binding</keyword>
<evidence type="ECO:0000256" key="6">
    <source>
        <dbReference type="ARBA" id="ARBA00023033"/>
    </source>
</evidence>
<evidence type="ECO:0000313" key="13">
    <source>
        <dbReference type="Proteomes" id="UP000617340"/>
    </source>
</evidence>
<dbReference type="GO" id="GO:0005507">
    <property type="term" value="F:copper ion binding"/>
    <property type="evidence" value="ECO:0007669"/>
    <property type="project" value="InterPro"/>
</dbReference>
<feature type="compositionally biased region" description="Basic and acidic residues" evidence="9">
    <location>
        <begin position="1607"/>
        <end position="1657"/>
    </location>
</feature>
<feature type="region of interest" description="Disordered" evidence="9">
    <location>
        <begin position="2014"/>
        <end position="2035"/>
    </location>
</feature>
<feature type="compositionally biased region" description="Basic and acidic residues" evidence="9">
    <location>
        <begin position="1391"/>
        <end position="1400"/>
    </location>
</feature>
<accession>A0A834N2K6</accession>
<proteinExistence type="inferred from homology"/>
<keyword evidence="10" id="KW-0732">Signal</keyword>
<evidence type="ECO:0000256" key="10">
    <source>
        <dbReference type="SAM" id="SignalP"/>
    </source>
</evidence>
<feature type="region of interest" description="Disordered" evidence="9">
    <location>
        <begin position="1520"/>
        <end position="1657"/>
    </location>
</feature>
<dbReference type="PANTHER" id="PTHR10157:SF23">
    <property type="entry name" value="MOXD1 HOMOLOG 1"/>
    <property type="match status" value="1"/>
</dbReference>
<dbReference type="GO" id="GO:0030667">
    <property type="term" value="C:secretory granule membrane"/>
    <property type="evidence" value="ECO:0007669"/>
    <property type="project" value="TreeGrafter"/>
</dbReference>
<dbReference type="InterPro" id="IPR000323">
    <property type="entry name" value="Cu2_ascorb_mOase_N"/>
</dbReference>
<feature type="domain" description="DOMON" evidence="11">
    <location>
        <begin position="323"/>
        <end position="441"/>
    </location>
</feature>
<comment type="caution">
    <text evidence="12">The sequence shown here is derived from an EMBL/GenBank/DDBJ whole genome shotgun (WGS) entry which is preliminary data.</text>
</comment>
<evidence type="ECO:0000256" key="2">
    <source>
        <dbReference type="ARBA" id="ARBA00010676"/>
    </source>
</evidence>
<keyword evidence="5" id="KW-0186">Copper</keyword>
<dbReference type="InterPro" id="IPR045266">
    <property type="entry name" value="DOH_DOMON"/>
</dbReference>
<feature type="region of interest" description="Disordered" evidence="9">
    <location>
        <begin position="1849"/>
        <end position="1878"/>
    </location>
</feature>
<keyword evidence="6" id="KW-0503">Monooxygenase</keyword>
<protein>
    <recommendedName>
        <fullName evidence="11">DOMON domain-containing protein</fullName>
    </recommendedName>
</protein>
<feature type="compositionally biased region" description="Basic and acidic residues" evidence="9">
    <location>
        <begin position="1530"/>
        <end position="1567"/>
    </location>
</feature>
<dbReference type="CDD" id="cd09631">
    <property type="entry name" value="DOMON_DOH"/>
    <property type="match status" value="1"/>
</dbReference>
<dbReference type="PROSITE" id="PS50836">
    <property type="entry name" value="DOMON"/>
    <property type="match status" value="1"/>
</dbReference>
<dbReference type="GO" id="GO:0005615">
    <property type="term" value="C:extracellular space"/>
    <property type="evidence" value="ECO:0007669"/>
    <property type="project" value="TreeGrafter"/>
</dbReference>
<evidence type="ECO:0000256" key="9">
    <source>
        <dbReference type="SAM" id="MobiDB-lite"/>
    </source>
</evidence>
<dbReference type="Gene3D" id="2.60.120.310">
    <property type="entry name" value="Copper type II, ascorbate-dependent monooxygenase, N-terminal domain"/>
    <property type="match status" value="1"/>
</dbReference>
<evidence type="ECO:0000256" key="3">
    <source>
        <dbReference type="ARBA" id="ARBA00022723"/>
    </source>
</evidence>
<dbReference type="SMART" id="SM00664">
    <property type="entry name" value="DoH"/>
    <property type="match status" value="1"/>
</dbReference>
<feature type="chain" id="PRO_5032727455" description="DOMON domain-containing protein" evidence="10">
    <location>
        <begin position="19"/>
        <end position="2289"/>
    </location>
</feature>
<feature type="region of interest" description="Disordered" evidence="9">
    <location>
        <begin position="1391"/>
        <end position="1413"/>
    </location>
</feature>
<comment type="similarity">
    <text evidence="2">Belongs to the copper type II ascorbate-dependent monooxygenase family.</text>
</comment>
<dbReference type="PRINTS" id="PR00767">
    <property type="entry name" value="DBMONOXGNASE"/>
</dbReference>
<reference evidence="12" key="1">
    <citation type="journal article" date="2020" name="G3 (Bethesda)">
        <title>High-Quality Assemblies for Three Invasive Social Wasps from the &lt;i&gt;Vespula&lt;/i&gt; Genus.</title>
        <authorList>
            <person name="Harrop T.W.R."/>
            <person name="Guhlin J."/>
            <person name="McLaughlin G.M."/>
            <person name="Permina E."/>
            <person name="Stockwell P."/>
            <person name="Gilligan J."/>
            <person name="Le Lec M.F."/>
            <person name="Gruber M.A.M."/>
            <person name="Quinn O."/>
            <person name="Lovegrove M."/>
            <person name="Duncan E.J."/>
            <person name="Remnant E.J."/>
            <person name="Van Eeckhoven J."/>
            <person name="Graham B."/>
            <person name="Knapp R.A."/>
            <person name="Langford K.W."/>
            <person name="Kronenberg Z."/>
            <person name="Press M.O."/>
            <person name="Eacker S.M."/>
            <person name="Wilson-Rankin E.E."/>
            <person name="Purcell J."/>
            <person name="Lester P.J."/>
            <person name="Dearden P.K."/>
        </authorList>
    </citation>
    <scope>NUCLEOTIDE SEQUENCE</scope>
    <source>
        <strain evidence="12">Linc-1</strain>
    </source>
</reference>
<dbReference type="Pfam" id="PF01082">
    <property type="entry name" value="Cu2_monooxygen"/>
    <property type="match status" value="1"/>
</dbReference>
<gene>
    <name evidence="12" type="ORF">HZH68_010289</name>
</gene>
<dbReference type="Gene3D" id="2.60.120.230">
    <property type="match status" value="1"/>
</dbReference>
<dbReference type="FunFam" id="2.60.120.310:FF:000004">
    <property type="entry name" value="DBH-like monooxygenase protein 1"/>
    <property type="match status" value="1"/>
</dbReference>
<feature type="compositionally biased region" description="Basic and acidic residues" evidence="9">
    <location>
        <begin position="1175"/>
        <end position="1219"/>
    </location>
</feature>
<evidence type="ECO:0000256" key="5">
    <source>
        <dbReference type="ARBA" id="ARBA00023008"/>
    </source>
</evidence>
<feature type="compositionally biased region" description="Polar residues" evidence="9">
    <location>
        <begin position="1482"/>
        <end position="1495"/>
    </location>
</feature>
<evidence type="ECO:0000313" key="12">
    <source>
        <dbReference type="EMBL" id="KAF7393470.1"/>
    </source>
</evidence>
<keyword evidence="4" id="KW-0560">Oxidoreductase</keyword>
<keyword evidence="7" id="KW-1015">Disulfide bond</keyword>
<feature type="region of interest" description="Disordered" evidence="9">
    <location>
        <begin position="1173"/>
        <end position="1219"/>
    </location>
</feature>
<evidence type="ECO:0000256" key="4">
    <source>
        <dbReference type="ARBA" id="ARBA00023002"/>
    </source>
</evidence>
<dbReference type="Pfam" id="PF03712">
    <property type="entry name" value="Cu2_monoox_C"/>
    <property type="match status" value="1"/>
</dbReference>
<dbReference type="GO" id="GO:0042421">
    <property type="term" value="P:norepinephrine biosynthetic process"/>
    <property type="evidence" value="ECO:0007669"/>
    <property type="project" value="TreeGrafter"/>
</dbReference>
<feature type="compositionally biased region" description="Basic and acidic residues" evidence="9">
    <location>
        <begin position="1436"/>
        <end position="1480"/>
    </location>
</feature>
<dbReference type="InterPro" id="IPR000945">
    <property type="entry name" value="DBH-like"/>
</dbReference>
<dbReference type="Proteomes" id="UP000617340">
    <property type="component" value="Unassembled WGS sequence"/>
</dbReference>
<feature type="compositionally biased region" description="Acidic residues" evidence="9">
    <location>
        <begin position="209"/>
        <end position="245"/>
    </location>
</feature>
<dbReference type="InterPro" id="IPR024548">
    <property type="entry name" value="Cu2_monoox_C"/>
</dbReference>
<dbReference type="InterPro" id="IPR028460">
    <property type="entry name" value="Tbh/DBH"/>
</dbReference>
<dbReference type="PANTHER" id="PTHR10157">
    <property type="entry name" value="DOPAMINE BETA HYDROXYLASE RELATED"/>
    <property type="match status" value="1"/>
</dbReference>
<keyword evidence="13" id="KW-1185">Reference proteome</keyword>
<dbReference type="SUPFAM" id="SSF49742">
    <property type="entry name" value="PHM/PNGase F"/>
    <property type="match status" value="2"/>
</dbReference>
<feature type="compositionally biased region" description="Basic and acidic residues" evidence="9">
    <location>
        <begin position="1670"/>
        <end position="1733"/>
    </location>
</feature>
<feature type="region of interest" description="Disordered" evidence="9">
    <location>
        <begin position="1436"/>
        <end position="1497"/>
    </location>
</feature>
<feature type="compositionally biased region" description="Basic and acidic residues" evidence="9">
    <location>
        <begin position="1576"/>
        <end position="1598"/>
    </location>
</feature>
<evidence type="ECO:0000256" key="8">
    <source>
        <dbReference type="ARBA" id="ARBA00023180"/>
    </source>
</evidence>
<name>A0A834N2K6_VESGE</name>
<dbReference type="Gene3D" id="2.60.40.1210">
    <property type="entry name" value="Cellobiose dehydrogenase, cytochrome domain"/>
    <property type="match status" value="1"/>
</dbReference>
<dbReference type="GO" id="GO:0006589">
    <property type="term" value="P:octopamine biosynthetic process"/>
    <property type="evidence" value="ECO:0007669"/>
    <property type="project" value="TreeGrafter"/>
</dbReference>
<evidence type="ECO:0000256" key="1">
    <source>
        <dbReference type="ARBA" id="ARBA00001973"/>
    </source>
</evidence>
<dbReference type="Pfam" id="PF03351">
    <property type="entry name" value="DOMON"/>
    <property type="match status" value="1"/>
</dbReference>
<dbReference type="InterPro" id="IPR014784">
    <property type="entry name" value="Cu2_ascorb_mOase-like_C"/>
</dbReference>
<organism evidence="12 13">
    <name type="scientific">Vespula germanica</name>
    <name type="common">German yellow jacket</name>
    <name type="synonym">Paravespula germanica</name>
    <dbReference type="NCBI Taxonomy" id="30212"/>
    <lineage>
        <taxon>Eukaryota</taxon>
        <taxon>Metazoa</taxon>
        <taxon>Ecdysozoa</taxon>
        <taxon>Arthropoda</taxon>
        <taxon>Hexapoda</taxon>
        <taxon>Insecta</taxon>
        <taxon>Pterygota</taxon>
        <taxon>Neoptera</taxon>
        <taxon>Endopterygota</taxon>
        <taxon>Hymenoptera</taxon>
        <taxon>Apocrita</taxon>
        <taxon>Aculeata</taxon>
        <taxon>Vespoidea</taxon>
        <taxon>Vespidae</taxon>
        <taxon>Vespinae</taxon>
        <taxon>Vespula</taxon>
    </lineage>
</organism>
<dbReference type="InterPro" id="IPR005018">
    <property type="entry name" value="DOMON_domain"/>
</dbReference>
<sequence length="2289" mass="270416">MLILRLIVIFGVCSSIQCDLLDLYVQHMDETMRTMAYRKAHHSKNLSSRLKRSLQDEPLLRVQSMFKKQRLDVDEEYWKQRNKELVPYGEDGLDFPNDREENMDPSQYELMRNSTDSNISLNSEETTTDTTMADENNDASVEIESMMNESRTDGNGTEENIELDESNDSLEELQPNLDELKGNVEIIEDWKFLEKKIENDEKPDHIEIVNEEELEEQEEREEQIEQEEEEEEREKEEEEEEEEEVEKVLSASTLFSETTYKKAPKPWSRVPKKYFPGFDKVPKESHVGKGYYTPSSEDADVIRSKRSTKERKFPRYERLDEDGNVILEWDPTDEETITFRITARTLGYVGIGFNEKSHMKGADILLAWVDDHTRAVNLLDSHGIEESNAAPVTDTSQDVHVLEGFQNETHTSITFIRNWQTCDPQDHRLTGDTVRVLWALHQSDPELNTAVWHGDKRGGRALRLRTPSPHAPPQEMQDIRHWDVKLNQFTVSDTMDTVYWCKIFKAPSLTKKHHMIGYTPLVEKANEDLVHHVIVYECASTSPILGQHARIAGAPCYSPTMPREWESCLQPVLAWARGSRGEWLPDHVGIPIAEHQEGSYYMLEVHYNNPGLKKVIDSSGVRIHLTPKLRAQEAGILVAGVAVSPLHLVPPRQKEYATAGYCTPHCTNTMFPEDGVNVVSVVLHSHLAGRRLSLKHIRKGKELPRIVQDNHFDFDYQQSHTLEKEVKILPGDELVAECVYRTLDRTRPTLGGYAASQEMCLAFVVHYPRTPLAACYSMTPVKDLFKTLAVYSFKGVTMDHLEKLFLTTGADPVSLPSTARQQLPVYPATRPSEQIDEDIIREAESALKAMRDYSEERENDNVFARLIIEEPEEFRGRTLAEHILALPWTEELLARSIEKSLYHGRHMTFCRKRDDKLALPANIQTFPNFTALPEQNETVCSELRISSSDSSNIGSNFFITLITVIKRICLYKRRTLGTSSISSSPELRGRTSSEFQHFLLQRDENEDLKHRQTSNQYRMRRTRHVVLPVRSWQYIGLLLVSLACVTFGLVARDREGQAGSLTGPELLHRAPHNVDVCPNLNPFATSSICLGLSEKQNLALKNNERKEIGSDIVRVERKKSTESCINRNTLLERRHRTMNERSFYPTKRLSRSLERVDSRIENVRLSYRYSPNSEMTRDVTDRTRKLSRRLSNDRSRSMERREEHGIKRTDGQRTLDNRELKERRERFEIDTRRKFNSRAIEKREIRGHLRENIESRRIRENQKSIRERTQDRRSNSVERQEFGRENIERRLIKERYANDRRNSRIDSLDRRSNVDAERRNSRINTLNRERRLDVSAERRNSRVNTLNRERRLDVSAERRNSRLDTVNIQRGSNLNTERRNSRLDTFNRERRLSVSEERRNSRANTLNGERRLDVSAERRNSRLDIINRQRGSSLITERRNSRLDTLNRERRSNMDAERRNSRSDTLNRERRLDVNAERRNSRLSTVNSERGSNLSVERRNSRLDTFNRERRLDVNAERRNSRLDTVNSQRESDIDAERRNSRVDTLNRERRLGVSAERRNSRLDTVNRQRRSSLTTERKNSRLDTFNRERRSNVDVQRRNSRGNTLNRERRLDVSAERRNSRLDTVNRQRESSLITERRNSRLDTVNRQRESSLTTERRNSRLEIFNRERRSSVDAERKNSRLDISNRERQSNVDTERRNSRLDTLNRERRSLSMTDRTRTRKIQENRYDRESILSNSLKMRKSTSRDNTPADRKNFRSEIRNIRFNSLERQRSGNRLENSRFERRMIDNEDRKLHDRRTRSVDRRNTNTLNRNNRHLDLERRISIDRASEYIDRRDNRRELVNRLSRSPFSDRNSRREIDRTRVDRSSESRDNNEQRNILLNRRIMETPKLNRREVNTLRRTIRSSNIENLRNSRRYSFDRSLDRTNRIERFSNERSNEKLTERRSTLGEIADEISFVERRRTQYGQRRVSRTLTPEISNRRSFVAREYQVSKQGKRLSRSFDNFNRLNSNERRESVESRRFGTDNDRRSSVLSTDRRDIRRQRENLARTSVLLRTTNLQERRRFNTRIQERYNRKIERTIDERRKSNDPNLAGKIERSMELRSRDQRRNVRSNLIVTRHNDSQIRYIDPLNREENVDFDISFKLIERSRKNVNKRSSYRRSVDLRQSNSLREKTRTSETSTYHRNTIFVPMIDRDRLDLIREGAKTRRLFNTNRRTLIMSQEFRNNECGRKTRMIANLLKTNYDSSFEIIRQTFIIIICILYGSSMSKNNKLFTGNLMESIRKFALW</sequence>
<feature type="region of interest" description="Disordered" evidence="9">
    <location>
        <begin position="2157"/>
        <end position="2181"/>
    </location>
</feature>
<keyword evidence="8" id="KW-0325">Glycoprotein</keyword>
<dbReference type="FunFam" id="2.60.120.230:FF:000001">
    <property type="entry name" value="Monooxygenase, DBH-like 1"/>
    <property type="match status" value="1"/>
</dbReference>
<dbReference type="InterPro" id="IPR008977">
    <property type="entry name" value="PHM/PNGase_F_dom_sf"/>
</dbReference>